<dbReference type="Proteomes" id="UP000261600">
    <property type="component" value="Unplaced"/>
</dbReference>
<sequence length="111" mass="12440">MQMCIRRLACLAVLAGVLAMLTTTASVPIKITKCCTEVSVMNVTAPIVGYRIQKKNPPCVRAVIFETTEGEVCSHWRQDWVFDKIKELEKVRREKKTTSSPTTGGTPQYHI</sequence>
<name>A0A3Q3KDW7_MONAL</name>
<accession>A0A3Q3KDW7</accession>
<evidence type="ECO:0000259" key="4">
    <source>
        <dbReference type="Pfam" id="PF00048"/>
    </source>
</evidence>
<dbReference type="GO" id="GO:0005615">
    <property type="term" value="C:extracellular space"/>
    <property type="evidence" value="ECO:0007669"/>
    <property type="project" value="UniProtKB-KW"/>
</dbReference>
<dbReference type="AlphaFoldDB" id="A0A3Q3KDW7"/>
<keyword evidence="6" id="KW-1185">Reference proteome</keyword>
<dbReference type="SUPFAM" id="SSF54117">
    <property type="entry name" value="Interleukin 8-like chemokines"/>
    <property type="match status" value="1"/>
</dbReference>
<keyword evidence="3" id="KW-0732">Signal</keyword>
<evidence type="ECO:0000313" key="5">
    <source>
        <dbReference type="Ensembl" id="ENSMALP00000031595.1"/>
    </source>
</evidence>
<feature type="chain" id="PRO_5018537488" description="Chemokine interleukin-8-like domain-containing protein" evidence="3">
    <location>
        <begin position="20"/>
        <end position="111"/>
    </location>
</feature>
<feature type="compositionally biased region" description="Low complexity" evidence="2">
    <location>
        <begin position="98"/>
        <end position="111"/>
    </location>
</feature>
<reference evidence="5" key="1">
    <citation type="submission" date="2025-08" db="UniProtKB">
        <authorList>
            <consortium name="Ensembl"/>
        </authorList>
    </citation>
    <scope>IDENTIFICATION</scope>
</reference>
<evidence type="ECO:0000256" key="1">
    <source>
        <dbReference type="ARBA" id="ARBA00022514"/>
    </source>
</evidence>
<feature type="signal peptide" evidence="3">
    <location>
        <begin position="1"/>
        <end position="19"/>
    </location>
</feature>
<dbReference type="Gene3D" id="2.40.50.40">
    <property type="match status" value="1"/>
</dbReference>
<dbReference type="Pfam" id="PF00048">
    <property type="entry name" value="IL8"/>
    <property type="match status" value="1"/>
</dbReference>
<protein>
    <recommendedName>
        <fullName evidence="4">Chemokine interleukin-8-like domain-containing protein</fullName>
    </recommendedName>
</protein>
<dbReference type="Ensembl" id="ENSMALT00000032146.1">
    <property type="protein sequence ID" value="ENSMALP00000031595.1"/>
    <property type="gene ID" value="ENSMALG00000021804.1"/>
</dbReference>
<feature type="domain" description="Chemokine interleukin-8-like" evidence="4">
    <location>
        <begin position="32"/>
        <end position="88"/>
    </location>
</feature>
<proteinExistence type="predicted"/>
<dbReference type="InterPro" id="IPR001811">
    <property type="entry name" value="Chemokine_IL8-like_dom"/>
</dbReference>
<evidence type="ECO:0000256" key="2">
    <source>
        <dbReference type="SAM" id="MobiDB-lite"/>
    </source>
</evidence>
<evidence type="ECO:0000256" key="3">
    <source>
        <dbReference type="SAM" id="SignalP"/>
    </source>
</evidence>
<organism evidence="5 6">
    <name type="scientific">Monopterus albus</name>
    <name type="common">Swamp eel</name>
    <dbReference type="NCBI Taxonomy" id="43700"/>
    <lineage>
        <taxon>Eukaryota</taxon>
        <taxon>Metazoa</taxon>
        <taxon>Chordata</taxon>
        <taxon>Craniata</taxon>
        <taxon>Vertebrata</taxon>
        <taxon>Euteleostomi</taxon>
        <taxon>Actinopterygii</taxon>
        <taxon>Neopterygii</taxon>
        <taxon>Teleostei</taxon>
        <taxon>Neoteleostei</taxon>
        <taxon>Acanthomorphata</taxon>
        <taxon>Anabantaria</taxon>
        <taxon>Synbranchiformes</taxon>
        <taxon>Synbranchidae</taxon>
        <taxon>Monopterus</taxon>
    </lineage>
</organism>
<reference evidence="5" key="2">
    <citation type="submission" date="2025-09" db="UniProtKB">
        <authorList>
            <consortium name="Ensembl"/>
        </authorList>
    </citation>
    <scope>IDENTIFICATION</scope>
</reference>
<feature type="region of interest" description="Disordered" evidence="2">
    <location>
        <begin position="92"/>
        <end position="111"/>
    </location>
</feature>
<keyword evidence="1" id="KW-0202">Cytokine</keyword>
<dbReference type="InterPro" id="IPR036048">
    <property type="entry name" value="Interleukin_8-like_sf"/>
</dbReference>
<dbReference type="GO" id="GO:0008009">
    <property type="term" value="F:chemokine activity"/>
    <property type="evidence" value="ECO:0007669"/>
    <property type="project" value="InterPro"/>
</dbReference>
<evidence type="ECO:0000313" key="6">
    <source>
        <dbReference type="Proteomes" id="UP000261600"/>
    </source>
</evidence>
<dbReference type="GO" id="GO:0006955">
    <property type="term" value="P:immune response"/>
    <property type="evidence" value="ECO:0007669"/>
    <property type="project" value="InterPro"/>
</dbReference>